<protein>
    <submittedName>
        <fullName evidence="11">ATP-dependent helicase</fullName>
    </submittedName>
</protein>
<dbReference type="OrthoDB" id="9785240at2"/>
<gene>
    <name evidence="11" type="ORF">DQQ10_06565</name>
</gene>
<feature type="domain" description="Helicase ATP-binding" evidence="8">
    <location>
        <begin position="32"/>
        <end position="204"/>
    </location>
</feature>
<dbReference type="EMBL" id="QMFY01000002">
    <property type="protein sequence ID" value="RAW02199.1"/>
    <property type="molecule type" value="Genomic_DNA"/>
</dbReference>
<keyword evidence="3 7" id="KW-0347">Helicase</keyword>
<dbReference type="PANTHER" id="PTHR47959">
    <property type="entry name" value="ATP-DEPENDENT RNA HELICASE RHLE-RELATED"/>
    <property type="match status" value="1"/>
</dbReference>
<sequence length="371" mass="40883">MTFKGLDLSSAIVDALTEKGYQRPTAIQQQAIPHLLDGKDIVASASTGTGKTASFCIPILQRLSVHKSGAGIRALILTPTRELAIQVSDNLAFYGKHLSLKCAVIVGGVAQVNQVKELRSGIDILVATPGRLVDLLDQGLVSLRQVEVLVLDEADRMLDMGFINDINRLVRAMPTTRQNIFFSATMSSDVRGFVEQHATSPVYINVKSDETKTTIQQSVYYVERESKRALLKYVIDEHAMNTVIVFARTKYGADKIAKDLNRSGITAESFHGDKTQHARQRALTNFKRNTTRVLVATDIAARGIDIADLPFVINYELPQSTETYTHRIGRTGRAGQSGSALSFCDREERGKLKNINRISRGNLTVVEHPFA</sequence>
<evidence type="ECO:0000256" key="2">
    <source>
        <dbReference type="ARBA" id="ARBA00022801"/>
    </source>
</evidence>
<evidence type="ECO:0000313" key="11">
    <source>
        <dbReference type="EMBL" id="RAW02199.1"/>
    </source>
</evidence>
<dbReference type="InterPro" id="IPR044742">
    <property type="entry name" value="DEAD/DEAH_RhlB"/>
</dbReference>
<evidence type="ECO:0000256" key="6">
    <source>
        <dbReference type="PROSITE-ProRule" id="PRU00552"/>
    </source>
</evidence>
<dbReference type="SMART" id="SM00490">
    <property type="entry name" value="HELICc"/>
    <property type="match status" value="1"/>
</dbReference>
<dbReference type="InterPro" id="IPR050079">
    <property type="entry name" value="DEAD_box_RNA_helicase"/>
</dbReference>
<dbReference type="SMART" id="SM00487">
    <property type="entry name" value="DEXDc"/>
    <property type="match status" value="1"/>
</dbReference>
<keyword evidence="2 7" id="KW-0378">Hydrolase</keyword>
<reference evidence="11 12" key="1">
    <citation type="submission" date="2018-06" db="EMBL/GenBank/DDBJ databases">
        <title>Chryseolinea flavus sp. nov., a member of the phylum Bacteroidetes isolated from soil.</title>
        <authorList>
            <person name="Li Y."/>
            <person name="Wang J."/>
        </authorList>
    </citation>
    <scope>NUCLEOTIDE SEQUENCE [LARGE SCALE GENOMIC DNA]</scope>
    <source>
        <strain evidence="11 12">SDU1-6</strain>
    </source>
</reference>
<dbReference type="InterPro" id="IPR014001">
    <property type="entry name" value="Helicase_ATP-bd"/>
</dbReference>
<comment type="caution">
    <text evidence="11">The sequence shown here is derived from an EMBL/GenBank/DDBJ whole genome shotgun (WGS) entry which is preliminary data.</text>
</comment>
<name>A0A364Y5Q0_9BACT</name>
<dbReference type="GO" id="GO:0003676">
    <property type="term" value="F:nucleic acid binding"/>
    <property type="evidence" value="ECO:0007669"/>
    <property type="project" value="InterPro"/>
</dbReference>
<dbReference type="InterPro" id="IPR027417">
    <property type="entry name" value="P-loop_NTPase"/>
</dbReference>
<dbReference type="InterPro" id="IPR000629">
    <property type="entry name" value="RNA-helicase_DEAD-box_CS"/>
</dbReference>
<dbReference type="RefSeq" id="WP_112746022.1">
    <property type="nucleotide sequence ID" value="NZ_QMFY01000002.1"/>
</dbReference>
<dbReference type="PANTHER" id="PTHR47959:SF13">
    <property type="entry name" value="ATP-DEPENDENT RNA HELICASE RHLE"/>
    <property type="match status" value="1"/>
</dbReference>
<keyword evidence="4 7" id="KW-0067">ATP-binding</keyword>
<evidence type="ECO:0000259" key="9">
    <source>
        <dbReference type="PROSITE" id="PS51194"/>
    </source>
</evidence>
<evidence type="ECO:0000259" key="10">
    <source>
        <dbReference type="PROSITE" id="PS51195"/>
    </source>
</evidence>
<proteinExistence type="inferred from homology"/>
<dbReference type="SUPFAM" id="SSF52540">
    <property type="entry name" value="P-loop containing nucleoside triphosphate hydrolases"/>
    <property type="match status" value="1"/>
</dbReference>
<evidence type="ECO:0000256" key="3">
    <source>
        <dbReference type="ARBA" id="ARBA00022806"/>
    </source>
</evidence>
<keyword evidence="12" id="KW-1185">Reference proteome</keyword>
<dbReference type="AlphaFoldDB" id="A0A364Y5Q0"/>
<dbReference type="CDD" id="cd18787">
    <property type="entry name" value="SF2_C_DEAD"/>
    <property type="match status" value="1"/>
</dbReference>
<dbReference type="GO" id="GO:0016787">
    <property type="term" value="F:hydrolase activity"/>
    <property type="evidence" value="ECO:0007669"/>
    <property type="project" value="UniProtKB-KW"/>
</dbReference>
<evidence type="ECO:0000313" key="12">
    <source>
        <dbReference type="Proteomes" id="UP000251889"/>
    </source>
</evidence>
<feature type="domain" description="DEAD-box RNA helicase Q" evidence="10">
    <location>
        <begin position="1"/>
        <end position="29"/>
    </location>
</feature>
<dbReference type="PROSITE" id="PS51195">
    <property type="entry name" value="Q_MOTIF"/>
    <property type="match status" value="1"/>
</dbReference>
<organism evidence="11 12">
    <name type="scientific">Pseudochryseolinea flava</name>
    <dbReference type="NCBI Taxonomy" id="2059302"/>
    <lineage>
        <taxon>Bacteria</taxon>
        <taxon>Pseudomonadati</taxon>
        <taxon>Bacteroidota</taxon>
        <taxon>Cytophagia</taxon>
        <taxon>Cytophagales</taxon>
        <taxon>Fulvivirgaceae</taxon>
        <taxon>Pseudochryseolinea</taxon>
    </lineage>
</organism>
<evidence type="ECO:0000256" key="1">
    <source>
        <dbReference type="ARBA" id="ARBA00022741"/>
    </source>
</evidence>
<dbReference type="InterPro" id="IPR001650">
    <property type="entry name" value="Helicase_C-like"/>
</dbReference>
<dbReference type="CDD" id="cd00268">
    <property type="entry name" value="DEADc"/>
    <property type="match status" value="1"/>
</dbReference>
<dbReference type="PROSITE" id="PS00039">
    <property type="entry name" value="DEAD_ATP_HELICASE"/>
    <property type="match status" value="1"/>
</dbReference>
<evidence type="ECO:0000256" key="5">
    <source>
        <dbReference type="ARBA" id="ARBA00038437"/>
    </source>
</evidence>
<accession>A0A364Y5Q0</accession>
<evidence type="ECO:0000256" key="7">
    <source>
        <dbReference type="RuleBase" id="RU000492"/>
    </source>
</evidence>
<dbReference type="GO" id="GO:0003724">
    <property type="term" value="F:RNA helicase activity"/>
    <property type="evidence" value="ECO:0007669"/>
    <property type="project" value="InterPro"/>
</dbReference>
<keyword evidence="1 7" id="KW-0547">Nucleotide-binding</keyword>
<dbReference type="InterPro" id="IPR011545">
    <property type="entry name" value="DEAD/DEAH_box_helicase_dom"/>
</dbReference>
<feature type="domain" description="Helicase C-terminal" evidence="9">
    <location>
        <begin position="214"/>
        <end position="371"/>
    </location>
</feature>
<dbReference type="Gene3D" id="3.40.50.300">
    <property type="entry name" value="P-loop containing nucleotide triphosphate hydrolases"/>
    <property type="match status" value="2"/>
</dbReference>
<dbReference type="PROSITE" id="PS51192">
    <property type="entry name" value="HELICASE_ATP_BIND_1"/>
    <property type="match status" value="1"/>
</dbReference>
<dbReference type="Proteomes" id="UP000251889">
    <property type="component" value="Unassembled WGS sequence"/>
</dbReference>
<comment type="similarity">
    <text evidence="5 7">Belongs to the DEAD box helicase family.</text>
</comment>
<dbReference type="InterPro" id="IPR014014">
    <property type="entry name" value="RNA_helicase_DEAD_Q_motif"/>
</dbReference>
<dbReference type="GO" id="GO:0005829">
    <property type="term" value="C:cytosol"/>
    <property type="evidence" value="ECO:0007669"/>
    <property type="project" value="TreeGrafter"/>
</dbReference>
<dbReference type="Pfam" id="PF00270">
    <property type="entry name" value="DEAD"/>
    <property type="match status" value="1"/>
</dbReference>
<dbReference type="PROSITE" id="PS51194">
    <property type="entry name" value="HELICASE_CTER"/>
    <property type="match status" value="1"/>
</dbReference>
<dbReference type="Pfam" id="PF00271">
    <property type="entry name" value="Helicase_C"/>
    <property type="match status" value="1"/>
</dbReference>
<feature type="short sequence motif" description="Q motif" evidence="6">
    <location>
        <begin position="1"/>
        <end position="29"/>
    </location>
</feature>
<dbReference type="GO" id="GO:0005524">
    <property type="term" value="F:ATP binding"/>
    <property type="evidence" value="ECO:0007669"/>
    <property type="project" value="UniProtKB-KW"/>
</dbReference>
<evidence type="ECO:0000259" key="8">
    <source>
        <dbReference type="PROSITE" id="PS51192"/>
    </source>
</evidence>
<evidence type="ECO:0000256" key="4">
    <source>
        <dbReference type="ARBA" id="ARBA00022840"/>
    </source>
</evidence>